<reference evidence="2 3" key="1">
    <citation type="submission" date="2018-04" db="EMBL/GenBank/DDBJ databases">
        <title>Genomic Encyclopedia of Type Strains, Phase III (KMG-III): the genomes of soil and plant-associated and newly described type strains.</title>
        <authorList>
            <person name="Whitman W."/>
        </authorList>
    </citation>
    <scope>NUCLEOTIDE SEQUENCE [LARGE SCALE GENOMIC DNA]</scope>
    <source>
        <strain evidence="2 3">MA-olki</strain>
    </source>
</reference>
<feature type="transmembrane region" description="Helical" evidence="1">
    <location>
        <begin position="72"/>
        <end position="97"/>
    </location>
</feature>
<name>A0A2T5UCF3_9SPHN</name>
<keyword evidence="1" id="KW-0812">Transmembrane</keyword>
<protein>
    <submittedName>
        <fullName evidence="2">Uncharacterized protein</fullName>
    </submittedName>
</protein>
<proteinExistence type="predicted"/>
<keyword evidence="1" id="KW-1133">Transmembrane helix</keyword>
<dbReference type="Proteomes" id="UP000244013">
    <property type="component" value="Unassembled WGS sequence"/>
</dbReference>
<dbReference type="RefSeq" id="WP_107952176.1">
    <property type="nucleotide sequence ID" value="NZ_QAYE01000001.1"/>
</dbReference>
<dbReference type="OrthoDB" id="7581238at2"/>
<evidence type="ECO:0000313" key="2">
    <source>
        <dbReference type="EMBL" id="PTW49144.1"/>
    </source>
</evidence>
<evidence type="ECO:0000256" key="1">
    <source>
        <dbReference type="SAM" id="Phobius"/>
    </source>
</evidence>
<gene>
    <name evidence="2" type="ORF">C8J25_101649</name>
</gene>
<evidence type="ECO:0000313" key="3">
    <source>
        <dbReference type="Proteomes" id="UP000244013"/>
    </source>
</evidence>
<keyword evidence="1" id="KW-0472">Membrane</keyword>
<organism evidence="2 3">
    <name type="scientific">Sphingomonas faeni</name>
    <dbReference type="NCBI Taxonomy" id="185950"/>
    <lineage>
        <taxon>Bacteria</taxon>
        <taxon>Pseudomonadati</taxon>
        <taxon>Pseudomonadota</taxon>
        <taxon>Alphaproteobacteria</taxon>
        <taxon>Sphingomonadales</taxon>
        <taxon>Sphingomonadaceae</taxon>
        <taxon>Sphingomonas</taxon>
    </lineage>
</organism>
<dbReference type="AlphaFoldDB" id="A0A2T5UCF3"/>
<sequence>MRGLILGRSRRRIVKDFVAARATTADRAIAYVAKDARIFRQLRGYGAIVDDGAGRYHLDARKLGAFRASVRLRAAAIVGVSGVAASVAAAATVFTLAE</sequence>
<dbReference type="EMBL" id="QAYE01000001">
    <property type="protein sequence ID" value="PTW49144.1"/>
    <property type="molecule type" value="Genomic_DNA"/>
</dbReference>
<accession>A0A2T5UCF3</accession>
<dbReference type="GeneID" id="91004731"/>
<comment type="caution">
    <text evidence="2">The sequence shown here is derived from an EMBL/GenBank/DDBJ whole genome shotgun (WGS) entry which is preliminary data.</text>
</comment>